<evidence type="ECO:0000313" key="6">
    <source>
        <dbReference type="EMBL" id="PWG63532.1"/>
    </source>
</evidence>
<keyword evidence="7" id="KW-1185">Reference proteome</keyword>
<dbReference type="PROSITE" id="PS50931">
    <property type="entry name" value="HTH_LYSR"/>
    <property type="match status" value="1"/>
</dbReference>
<keyword evidence="4" id="KW-0804">Transcription</keyword>
<dbReference type="InterPro" id="IPR058163">
    <property type="entry name" value="LysR-type_TF_proteobact-type"/>
</dbReference>
<dbReference type="Gene3D" id="3.40.190.10">
    <property type="entry name" value="Periplasmic binding protein-like II"/>
    <property type="match status" value="2"/>
</dbReference>
<comment type="similarity">
    <text evidence="1">Belongs to the LysR transcriptional regulatory family.</text>
</comment>
<comment type="caution">
    <text evidence="6">The sequence shown here is derived from an EMBL/GenBank/DDBJ whole genome shotgun (WGS) entry which is preliminary data.</text>
</comment>
<evidence type="ECO:0000256" key="4">
    <source>
        <dbReference type="ARBA" id="ARBA00023163"/>
    </source>
</evidence>
<dbReference type="Pfam" id="PF03466">
    <property type="entry name" value="LysR_substrate"/>
    <property type="match status" value="1"/>
</dbReference>
<keyword evidence="2" id="KW-0805">Transcription regulation</keyword>
<evidence type="ECO:0000256" key="2">
    <source>
        <dbReference type="ARBA" id="ARBA00023015"/>
    </source>
</evidence>
<reference evidence="6 7" key="1">
    <citation type="submission" date="2018-05" db="EMBL/GenBank/DDBJ databases">
        <title>Spiribacter halobius sp. nov., a moderately halophilic bacterium isolated from marine solar saltern.</title>
        <authorList>
            <person name="Zheng W.-S."/>
            <person name="Lu D.-C."/>
            <person name="Du Z.-J."/>
        </authorList>
    </citation>
    <scope>NUCLEOTIDE SEQUENCE [LARGE SCALE GENOMIC DNA]</scope>
    <source>
        <strain evidence="6 7">E85</strain>
    </source>
</reference>
<dbReference type="GO" id="GO:0043565">
    <property type="term" value="F:sequence-specific DNA binding"/>
    <property type="evidence" value="ECO:0007669"/>
    <property type="project" value="TreeGrafter"/>
</dbReference>
<protein>
    <submittedName>
        <fullName evidence="6">LysR family transcriptional regulator</fullName>
    </submittedName>
</protein>
<dbReference type="PANTHER" id="PTHR30537">
    <property type="entry name" value="HTH-TYPE TRANSCRIPTIONAL REGULATOR"/>
    <property type="match status" value="1"/>
</dbReference>
<dbReference type="PANTHER" id="PTHR30537:SF26">
    <property type="entry name" value="GLYCINE CLEAVAGE SYSTEM TRANSCRIPTIONAL ACTIVATOR"/>
    <property type="match status" value="1"/>
</dbReference>
<evidence type="ECO:0000256" key="3">
    <source>
        <dbReference type="ARBA" id="ARBA00023125"/>
    </source>
</evidence>
<gene>
    <name evidence="6" type="ORF">DEM34_08195</name>
</gene>
<dbReference type="EMBL" id="QFFI01000010">
    <property type="protein sequence ID" value="PWG63532.1"/>
    <property type="molecule type" value="Genomic_DNA"/>
</dbReference>
<evidence type="ECO:0000313" key="7">
    <source>
        <dbReference type="Proteomes" id="UP000245474"/>
    </source>
</evidence>
<name>A0A2U2N357_9GAMM</name>
<dbReference type="AlphaFoldDB" id="A0A2U2N357"/>
<dbReference type="InterPro" id="IPR036390">
    <property type="entry name" value="WH_DNA-bd_sf"/>
</dbReference>
<dbReference type="SUPFAM" id="SSF46785">
    <property type="entry name" value="Winged helix' DNA-binding domain"/>
    <property type="match status" value="1"/>
</dbReference>
<accession>A0A2U2N357</accession>
<sequence length="288" mass="31790">MPSPMALRVFETAARRGSFQAAAEELGVSPSAVSHQIRTLEDQLDIALFVRRTRRVELTEAGARLASAASRAFGELERALEELREAERTLTVSTTPAFGALWLAPRIRDFEAAHGDIRVHIDSSVSVVDFARERRMDLAVRYGRGPYPGLDAETLARERLAAYGTPGYLAGLADPSRATYIDTRWQGAGSPPVTWQHWFAQAGELPPAGARLRSFTEEQHVINAGLAGQGLILISDVLVSDIVRRGWLVPYRPEVTVDGLAYTVVVPPQRAHSRRVRLFRSWLLAQEA</sequence>
<dbReference type="Pfam" id="PF00126">
    <property type="entry name" value="HTH_1"/>
    <property type="match status" value="1"/>
</dbReference>
<organism evidence="6 7">
    <name type="scientific">Sediminicurvatus halobius</name>
    <dbReference type="NCBI Taxonomy" id="2182432"/>
    <lineage>
        <taxon>Bacteria</taxon>
        <taxon>Pseudomonadati</taxon>
        <taxon>Pseudomonadota</taxon>
        <taxon>Gammaproteobacteria</taxon>
        <taxon>Chromatiales</taxon>
        <taxon>Ectothiorhodospiraceae</taxon>
        <taxon>Sediminicurvatus</taxon>
    </lineage>
</organism>
<dbReference type="InterPro" id="IPR036388">
    <property type="entry name" value="WH-like_DNA-bd_sf"/>
</dbReference>
<dbReference type="GO" id="GO:0006351">
    <property type="term" value="P:DNA-templated transcription"/>
    <property type="evidence" value="ECO:0007669"/>
    <property type="project" value="TreeGrafter"/>
</dbReference>
<dbReference type="Proteomes" id="UP000245474">
    <property type="component" value="Unassembled WGS sequence"/>
</dbReference>
<dbReference type="InterPro" id="IPR005119">
    <property type="entry name" value="LysR_subst-bd"/>
</dbReference>
<dbReference type="CDD" id="cd08432">
    <property type="entry name" value="PBP2_GcdR_TrpI_HvrB_AmpR_like"/>
    <property type="match status" value="1"/>
</dbReference>
<dbReference type="SUPFAM" id="SSF53850">
    <property type="entry name" value="Periplasmic binding protein-like II"/>
    <property type="match status" value="1"/>
</dbReference>
<proteinExistence type="inferred from homology"/>
<dbReference type="InterPro" id="IPR000847">
    <property type="entry name" value="LysR_HTH_N"/>
</dbReference>
<dbReference type="FunFam" id="1.10.10.10:FF:000038">
    <property type="entry name" value="Glycine cleavage system transcriptional activator"/>
    <property type="match status" value="1"/>
</dbReference>
<evidence type="ECO:0000256" key="1">
    <source>
        <dbReference type="ARBA" id="ARBA00009437"/>
    </source>
</evidence>
<dbReference type="PRINTS" id="PR00039">
    <property type="entry name" value="HTHLYSR"/>
</dbReference>
<evidence type="ECO:0000259" key="5">
    <source>
        <dbReference type="PROSITE" id="PS50931"/>
    </source>
</evidence>
<dbReference type="Gene3D" id="1.10.10.10">
    <property type="entry name" value="Winged helix-like DNA-binding domain superfamily/Winged helix DNA-binding domain"/>
    <property type="match status" value="1"/>
</dbReference>
<feature type="domain" description="HTH lysR-type" evidence="5">
    <location>
        <begin position="1"/>
        <end position="59"/>
    </location>
</feature>
<keyword evidence="3" id="KW-0238">DNA-binding</keyword>
<dbReference type="GO" id="GO:0003700">
    <property type="term" value="F:DNA-binding transcription factor activity"/>
    <property type="evidence" value="ECO:0007669"/>
    <property type="project" value="InterPro"/>
</dbReference>